<dbReference type="AlphaFoldDB" id="A0AAD7HNM9"/>
<comment type="caution">
    <text evidence="1">The sequence shown here is derived from an EMBL/GenBank/DDBJ whole genome shotgun (WGS) entry which is preliminary data.</text>
</comment>
<sequence>MESLVNPPKCFDLDRLLSSNDMPLPDETVAIQNILAAERERVDQMRAEIQAFDGGALADAQRLNYVRALQDEVDRSFTRYRAILAILRRVPAEIIFKRTLTPTTTAIFPTASSNPRFQHNPAGITGTLTRRPKQIFITQLLFGDSNIAAAGLAAALALLSTSFAP</sequence>
<protein>
    <submittedName>
        <fullName evidence="1">Uncharacterized protein</fullName>
    </submittedName>
</protein>
<keyword evidence="2" id="KW-1185">Reference proteome</keyword>
<evidence type="ECO:0000313" key="1">
    <source>
        <dbReference type="EMBL" id="KAJ7724379.1"/>
    </source>
</evidence>
<evidence type="ECO:0000313" key="2">
    <source>
        <dbReference type="Proteomes" id="UP001215598"/>
    </source>
</evidence>
<proteinExistence type="predicted"/>
<gene>
    <name evidence="1" type="ORF">B0H16DRAFT_1736757</name>
</gene>
<organism evidence="1 2">
    <name type="scientific">Mycena metata</name>
    <dbReference type="NCBI Taxonomy" id="1033252"/>
    <lineage>
        <taxon>Eukaryota</taxon>
        <taxon>Fungi</taxon>
        <taxon>Dikarya</taxon>
        <taxon>Basidiomycota</taxon>
        <taxon>Agaricomycotina</taxon>
        <taxon>Agaricomycetes</taxon>
        <taxon>Agaricomycetidae</taxon>
        <taxon>Agaricales</taxon>
        <taxon>Marasmiineae</taxon>
        <taxon>Mycenaceae</taxon>
        <taxon>Mycena</taxon>
    </lineage>
</organism>
<dbReference type="Proteomes" id="UP001215598">
    <property type="component" value="Unassembled WGS sequence"/>
</dbReference>
<accession>A0AAD7HNM9</accession>
<dbReference type="EMBL" id="JARKIB010000203">
    <property type="protein sequence ID" value="KAJ7724379.1"/>
    <property type="molecule type" value="Genomic_DNA"/>
</dbReference>
<name>A0AAD7HNM9_9AGAR</name>
<reference evidence="1" key="1">
    <citation type="submission" date="2023-03" db="EMBL/GenBank/DDBJ databases">
        <title>Massive genome expansion in bonnet fungi (Mycena s.s.) driven by repeated elements and novel gene families across ecological guilds.</title>
        <authorList>
            <consortium name="Lawrence Berkeley National Laboratory"/>
            <person name="Harder C.B."/>
            <person name="Miyauchi S."/>
            <person name="Viragh M."/>
            <person name="Kuo A."/>
            <person name="Thoen E."/>
            <person name="Andreopoulos B."/>
            <person name="Lu D."/>
            <person name="Skrede I."/>
            <person name="Drula E."/>
            <person name="Henrissat B."/>
            <person name="Morin E."/>
            <person name="Kohler A."/>
            <person name="Barry K."/>
            <person name="LaButti K."/>
            <person name="Morin E."/>
            <person name="Salamov A."/>
            <person name="Lipzen A."/>
            <person name="Mereny Z."/>
            <person name="Hegedus B."/>
            <person name="Baldrian P."/>
            <person name="Stursova M."/>
            <person name="Weitz H."/>
            <person name="Taylor A."/>
            <person name="Grigoriev I.V."/>
            <person name="Nagy L.G."/>
            <person name="Martin F."/>
            <person name="Kauserud H."/>
        </authorList>
    </citation>
    <scope>NUCLEOTIDE SEQUENCE</scope>
    <source>
        <strain evidence="1">CBHHK182m</strain>
    </source>
</reference>